<dbReference type="Pfam" id="PF17917">
    <property type="entry name" value="RT_RNaseH"/>
    <property type="match status" value="1"/>
</dbReference>
<dbReference type="Pfam" id="PF17921">
    <property type="entry name" value="Integrase_H2C2"/>
    <property type="match status" value="1"/>
</dbReference>
<evidence type="ECO:0000256" key="6">
    <source>
        <dbReference type="ARBA" id="ARBA00022918"/>
    </source>
</evidence>
<dbReference type="GO" id="GO:0003964">
    <property type="term" value="F:RNA-directed DNA polymerase activity"/>
    <property type="evidence" value="ECO:0007669"/>
    <property type="project" value="UniProtKB-KW"/>
</dbReference>
<dbReference type="OrthoDB" id="10055717at2759"/>
<name>A0A371H0B0_MUCPR</name>
<evidence type="ECO:0000313" key="10">
    <source>
        <dbReference type="Proteomes" id="UP000257109"/>
    </source>
</evidence>
<keyword evidence="5" id="KW-0378">Hydrolase</keyword>
<sequence>MDSAQQNYTTTKKELLAVVFALDKFRSYLLDSKIIVFFDHAALEEARCQTETIRWMLLLQEFDLEIRDKKGAENSVTNHLSRIEKESELMPIRDEFTDEQLLHINSATPWFADICNYVATSHFPLEASRPYKEKLQSDAKYYIWDDPYLWRLCSNKVICKCIPKTEISSILQFCHSAPGSGHYGSTWTGWKVLDCGLYWPTIFKDAYHFVSTCKRCQKVGAAMNRRHEMPQHPILFYEGIDFMGPFPVSNGLVCRKRSSVTKGVTSATEPWPPFFRNMGWHTRLLQHITPKQTTKLRCLIGKSSKHYKRGQIPVGRTRADSSRTLYGHIEMHTKRC</sequence>
<dbReference type="Gene3D" id="1.10.340.70">
    <property type="match status" value="1"/>
</dbReference>
<dbReference type="InterPro" id="IPR041373">
    <property type="entry name" value="RT_RNaseH"/>
</dbReference>
<dbReference type="PANTHER" id="PTHR34072">
    <property type="entry name" value="ENZYMATIC POLYPROTEIN-RELATED"/>
    <property type="match status" value="1"/>
</dbReference>
<evidence type="ECO:0000259" key="7">
    <source>
        <dbReference type="Pfam" id="PF17917"/>
    </source>
</evidence>
<evidence type="ECO:0000256" key="1">
    <source>
        <dbReference type="ARBA" id="ARBA00022679"/>
    </source>
</evidence>
<dbReference type="GO" id="GO:0016787">
    <property type="term" value="F:hydrolase activity"/>
    <property type="evidence" value="ECO:0007669"/>
    <property type="project" value="UniProtKB-KW"/>
</dbReference>
<dbReference type="GO" id="GO:0004519">
    <property type="term" value="F:endonuclease activity"/>
    <property type="evidence" value="ECO:0007669"/>
    <property type="project" value="UniProtKB-KW"/>
</dbReference>
<proteinExistence type="predicted"/>
<dbReference type="AlphaFoldDB" id="A0A371H0B0"/>
<dbReference type="Proteomes" id="UP000257109">
    <property type="component" value="Unassembled WGS sequence"/>
</dbReference>
<evidence type="ECO:0000259" key="8">
    <source>
        <dbReference type="Pfam" id="PF17921"/>
    </source>
</evidence>
<dbReference type="InterPro" id="IPR041588">
    <property type="entry name" value="Integrase_H2C2"/>
</dbReference>
<dbReference type="InterPro" id="IPR043502">
    <property type="entry name" value="DNA/RNA_pol_sf"/>
</dbReference>
<gene>
    <name evidence="9" type="ORF">CR513_21239</name>
</gene>
<evidence type="ECO:0000256" key="2">
    <source>
        <dbReference type="ARBA" id="ARBA00022695"/>
    </source>
</evidence>
<protein>
    <submittedName>
        <fullName evidence="9">Mitochondrial protein</fullName>
    </submittedName>
</protein>
<keyword evidence="3" id="KW-0540">Nuclease</keyword>
<dbReference type="SUPFAM" id="SSF56672">
    <property type="entry name" value="DNA/RNA polymerases"/>
    <property type="match status" value="1"/>
</dbReference>
<keyword evidence="10" id="KW-1185">Reference proteome</keyword>
<keyword evidence="6" id="KW-0695">RNA-directed DNA polymerase</keyword>
<keyword evidence="4" id="KW-0255">Endonuclease</keyword>
<dbReference type="PANTHER" id="PTHR34072:SF57">
    <property type="entry name" value="RNA-DIRECTED DNA POLYMERASE"/>
    <property type="match status" value="1"/>
</dbReference>
<keyword evidence="2" id="KW-0548">Nucleotidyltransferase</keyword>
<dbReference type="CDD" id="cd09274">
    <property type="entry name" value="RNase_HI_RT_Ty3"/>
    <property type="match status" value="1"/>
</dbReference>
<comment type="caution">
    <text evidence="9">The sequence shown here is derived from an EMBL/GenBank/DDBJ whole genome shotgun (WGS) entry which is preliminary data.</text>
</comment>
<evidence type="ECO:0000313" key="9">
    <source>
        <dbReference type="EMBL" id="RDX96136.1"/>
    </source>
</evidence>
<reference evidence="9" key="1">
    <citation type="submission" date="2018-05" db="EMBL/GenBank/DDBJ databases">
        <title>Draft genome of Mucuna pruriens seed.</title>
        <authorList>
            <person name="Nnadi N.E."/>
            <person name="Vos R."/>
            <person name="Hasami M.H."/>
            <person name="Devisetty U.K."/>
            <person name="Aguiy J.C."/>
        </authorList>
    </citation>
    <scope>NUCLEOTIDE SEQUENCE [LARGE SCALE GENOMIC DNA]</scope>
    <source>
        <strain evidence="9">JCA_2017</strain>
    </source>
</reference>
<dbReference type="EMBL" id="QJKJ01003965">
    <property type="protein sequence ID" value="RDX96136.1"/>
    <property type="molecule type" value="Genomic_DNA"/>
</dbReference>
<feature type="non-terminal residue" evidence="9">
    <location>
        <position position="1"/>
    </location>
</feature>
<evidence type="ECO:0000256" key="5">
    <source>
        <dbReference type="ARBA" id="ARBA00022801"/>
    </source>
</evidence>
<evidence type="ECO:0000256" key="4">
    <source>
        <dbReference type="ARBA" id="ARBA00022759"/>
    </source>
</evidence>
<feature type="domain" description="Integrase zinc-binding" evidence="8">
    <location>
        <begin position="162"/>
        <end position="219"/>
    </location>
</feature>
<evidence type="ECO:0000256" key="3">
    <source>
        <dbReference type="ARBA" id="ARBA00022722"/>
    </source>
</evidence>
<organism evidence="9 10">
    <name type="scientific">Mucuna pruriens</name>
    <name type="common">Velvet bean</name>
    <name type="synonym">Dolichos pruriens</name>
    <dbReference type="NCBI Taxonomy" id="157652"/>
    <lineage>
        <taxon>Eukaryota</taxon>
        <taxon>Viridiplantae</taxon>
        <taxon>Streptophyta</taxon>
        <taxon>Embryophyta</taxon>
        <taxon>Tracheophyta</taxon>
        <taxon>Spermatophyta</taxon>
        <taxon>Magnoliopsida</taxon>
        <taxon>eudicotyledons</taxon>
        <taxon>Gunneridae</taxon>
        <taxon>Pentapetalae</taxon>
        <taxon>rosids</taxon>
        <taxon>fabids</taxon>
        <taxon>Fabales</taxon>
        <taxon>Fabaceae</taxon>
        <taxon>Papilionoideae</taxon>
        <taxon>50 kb inversion clade</taxon>
        <taxon>NPAAA clade</taxon>
        <taxon>indigoferoid/millettioid clade</taxon>
        <taxon>Phaseoleae</taxon>
        <taxon>Mucuna</taxon>
    </lineage>
</organism>
<keyword evidence="1" id="KW-0808">Transferase</keyword>
<accession>A0A371H0B0</accession>
<feature type="domain" description="Reverse transcriptase RNase H-like" evidence="7">
    <location>
        <begin position="2"/>
        <end position="62"/>
    </location>
</feature>